<dbReference type="Gene3D" id="1.25.40.10">
    <property type="entry name" value="Tetratricopeptide repeat domain"/>
    <property type="match status" value="1"/>
</dbReference>
<feature type="region of interest" description="Disordered" evidence="1">
    <location>
        <begin position="1"/>
        <end position="24"/>
    </location>
</feature>
<evidence type="ECO:0000256" key="1">
    <source>
        <dbReference type="SAM" id="MobiDB-lite"/>
    </source>
</evidence>
<dbReference type="InterPro" id="IPR019412">
    <property type="entry name" value="IML2/TPR_39"/>
</dbReference>
<dbReference type="OrthoDB" id="2154985at2759"/>
<dbReference type="Proteomes" id="UP000625711">
    <property type="component" value="Unassembled WGS sequence"/>
</dbReference>
<protein>
    <recommendedName>
        <fullName evidence="4">Tetratricopeptide repeat protein 39C</fullName>
    </recommendedName>
</protein>
<dbReference type="GO" id="GO:0060271">
    <property type="term" value="P:cilium assembly"/>
    <property type="evidence" value="ECO:0007669"/>
    <property type="project" value="TreeGrafter"/>
</dbReference>
<evidence type="ECO:0008006" key="4">
    <source>
        <dbReference type="Google" id="ProtNLM"/>
    </source>
</evidence>
<reference evidence="2" key="1">
    <citation type="submission" date="2020-08" db="EMBL/GenBank/DDBJ databases">
        <title>Genome sequencing and assembly of the red palm weevil Rhynchophorus ferrugineus.</title>
        <authorList>
            <person name="Dias G.B."/>
            <person name="Bergman C.M."/>
            <person name="Manee M."/>
        </authorList>
    </citation>
    <scope>NUCLEOTIDE SEQUENCE</scope>
    <source>
        <strain evidence="2">AA-2017</strain>
        <tissue evidence="2">Whole larva</tissue>
    </source>
</reference>
<evidence type="ECO:0000313" key="3">
    <source>
        <dbReference type="Proteomes" id="UP000625711"/>
    </source>
</evidence>
<dbReference type="AlphaFoldDB" id="A0A834I1Q2"/>
<gene>
    <name evidence="2" type="ORF">GWI33_016353</name>
</gene>
<dbReference type="SUPFAM" id="SSF48452">
    <property type="entry name" value="TPR-like"/>
    <property type="match status" value="1"/>
</dbReference>
<dbReference type="EMBL" id="JAACXV010014070">
    <property type="protein sequence ID" value="KAF7270683.1"/>
    <property type="molecule type" value="Genomic_DNA"/>
</dbReference>
<dbReference type="Pfam" id="PF10300">
    <property type="entry name" value="Iml2-TPR_39"/>
    <property type="match status" value="1"/>
</dbReference>
<sequence length="696" mass="78721">MAQYQDKVVDSNKTDEDNETAQCDNDTKPEWVMAREGINLIINNNHTDAEHLFLRYPDSLVMYAGYSFAVFMDALMSFEEEKLAKAISVLKEVEKRCTNQNGWLKSISQKVFGGSNDNTQTLTEQLETQIILADSQVCLAILTFLQQDISGYFKGGWVLRKAWKVYQKVYKEILTLYKEKIGELQLPDPVLSPLTPTAVPEFADQTGSAEWSVPDTPINGYSHLSKPKLPHSRSLNFATVKRENGSGHLSSSSRKYVNNNHPKPRKPNSLNLRKSSSVTEALNTKSAGNSNSISFSSFASSLTSMLPGENNVDYRKIDTDTIIRLMGAISFGHGLFQLGVSLLPPSLMRLVSILGFAANRQNGIACLMYARMGVDMRAPLASLALLWYHTIVRPFYAIDGINVQAGVESALVLIAEFEKEFSNSALFLFFAGRTNRLNSNISEALTSFQRANDNANQREIKILCLHEIGWCYLIQLDYENAKNTFLYLKCTSRWSKAFYLYLAAICAGATRDMHSYSLFDDLQSCSGGTRGGQLDEFLNRRFECCPKDAESAKRFSTVYFKLLVFEMLYLWNALASCTRANIEKIVSDCDNTEFPQDEPRNGISELILGICLSIQKKNQEALSSFKKCLEKRSHEPNNSIDAHISAFSQFELGYMLIQNEETREEGRLYLQHIEKYSRYDFESRLNVRIHATLKHY</sequence>
<evidence type="ECO:0000313" key="2">
    <source>
        <dbReference type="EMBL" id="KAF7270683.1"/>
    </source>
</evidence>
<feature type="compositionally biased region" description="Polar residues" evidence="1">
    <location>
        <begin position="247"/>
        <end position="261"/>
    </location>
</feature>
<feature type="region of interest" description="Disordered" evidence="1">
    <location>
        <begin position="243"/>
        <end position="277"/>
    </location>
</feature>
<name>A0A834I1Q2_RHYFE</name>
<keyword evidence="3" id="KW-1185">Reference proteome</keyword>
<proteinExistence type="predicted"/>
<feature type="compositionally biased region" description="Polar residues" evidence="1">
    <location>
        <begin position="268"/>
        <end position="277"/>
    </location>
</feature>
<organism evidence="2 3">
    <name type="scientific">Rhynchophorus ferrugineus</name>
    <name type="common">Red palm weevil</name>
    <name type="synonym">Curculio ferrugineus</name>
    <dbReference type="NCBI Taxonomy" id="354439"/>
    <lineage>
        <taxon>Eukaryota</taxon>
        <taxon>Metazoa</taxon>
        <taxon>Ecdysozoa</taxon>
        <taxon>Arthropoda</taxon>
        <taxon>Hexapoda</taxon>
        <taxon>Insecta</taxon>
        <taxon>Pterygota</taxon>
        <taxon>Neoptera</taxon>
        <taxon>Endopterygota</taxon>
        <taxon>Coleoptera</taxon>
        <taxon>Polyphaga</taxon>
        <taxon>Cucujiformia</taxon>
        <taxon>Curculionidae</taxon>
        <taxon>Dryophthorinae</taxon>
        <taxon>Rhynchophorus</taxon>
    </lineage>
</organism>
<dbReference type="PANTHER" id="PTHR31859">
    <property type="entry name" value="TETRATRICOPEPTIDE REPEAT PROTEIN 39 FAMILY MEMBER"/>
    <property type="match status" value="1"/>
</dbReference>
<dbReference type="InterPro" id="IPR011990">
    <property type="entry name" value="TPR-like_helical_dom_sf"/>
</dbReference>
<dbReference type="PANTHER" id="PTHR31859:SF1">
    <property type="entry name" value="TETRATRICOPEPTIDE REPEAT PROTEIN 39C"/>
    <property type="match status" value="1"/>
</dbReference>
<accession>A0A834I1Q2</accession>
<comment type="caution">
    <text evidence="2">The sequence shown here is derived from an EMBL/GenBank/DDBJ whole genome shotgun (WGS) entry which is preliminary data.</text>
</comment>